<sequence>MVMMHSFSDSQRARDTLALTTITALALGMLSAGYVTWQSLRPRFSADTLLDATTLERLTGVALGSLGALVIMWLLFCLTLSFSARLAAARGQYHRSATLSALLPGFMARLTLAGIGGSLALAGCASDNSPPSVPPVTAAQTTHRTGAPITADEPVPPPVTNPPRDGTELLSPGFIPHRVPLPLARLAGGTTRSPDEVVVRAGDSLWSIAARHLPQDASSVEIAAAWPRWHEANRRLIGPDPNLLEIGWVLHTPHSDSPAS</sequence>
<dbReference type="Gene3D" id="3.10.350.10">
    <property type="entry name" value="LysM domain"/>
    <property type="match status" value="1"/>
</dbReference>
<dbReference type="Proteomes" id="UP000323856">
    <property type="component" value="Unassembled WGS sequence"/>
</dbReference>
<dbReference type="CDD" id="cd00118">
    <property type="entry name" value="LysM"/>
    <property type="match status" value="1"/>
</dbReference>
<protein>
    <submittedName>
        <fullName evidence="4">LysM peptidoglycan-binding domain-containing protein</fullName>
    </submittedName>
</protein>
<dbReference type="AlphaFoldDB" id="A0A5B0EKX1"/>
<dbReference type="InterPro" id="IPR018392">
    <property type="entry name" value="LysM"/>
</dbReference>
<keyword evidence="2" id="KW-1133">Transmembrane helix</keyword>
<dbReference type="InterPro" id="IPR036779">
    <property type="entry name" value="LysM_dom_sf"/>
</dbReference>
<keyword evidence="2" id="KW-0812">Transmembrane</keyword>
<comment type="caution">
    <text evidence="4">The sequence shown here is derived from an EMBL/GenBank/DDBJ whole genome shotgun (WGS) entry which is preliminary data.</text>
</comment>
<feature type="transmembrane region" description="Helical" evidence="2">
    <location>
        <begin position="58"/>
        <end position="80"/>
    </location>
</feature>
<evidence type="ECO:0000313" key="5">
    <source>
        <dbReference type="Proteomes" id="UP000323856"/>
    </source>
</evidence>
<evidence type="ECO:0000259" key="3">
    <source>
        <dbReference type="Pfam" id="PF01476"/>
    </source>
</evidence>
<evidence type="ECO:0000256" key="2">
    <source>
        <dbReference type="SAM" id="Phobius"/>
    </source>
</evidence>
<dbReference type="EMBL" id="VOBL01000001">
    <property type="protein sequence ID" value="KAA0979667.1"/>
    <property type="molecule type" value="Genomic_DNA"/>
</dbReference>
<feature type="domain" description="LysM" evidence="3">
    <location>
        <begin position="198"/>
        <end position="212"/>
    </location>
</feature>
<proteinExistence type="predicted"/>
<evidence type="ECO:0000256" key="1">
    <source>
        <dbReference type="SAM" id="MobiDB-lite"/>
    </source>
</evidence>
<name>A0A5B0EKX1_9MICC</name>
<feature type="region of interest" description="Disordered" evidence="1">
    <location>
        <begin position="130"/>
        <end position="158"/>
    </location>
</feature>
<organism evidence="4 5">
    <name type="scientific">Paeniglutamicibacter gangotriensis</name>
    <dbReference type="NCBI Taxonomy" id="254787"/>
    <lineage>
        <taxon>Bacteria</taxon>
        <taxon>Bacillati</taxon>
        <taxon>Actinomycetota</taxon>
        <taxon>Actinomycetes</taxon>
        <taxon>Micrococcales</taxon>
        <taxon>Micrococcaceae</taxon>
        <taxon>Paeniglutamicibacter</taxon>
    </lineage>
</organism>
<accession>A0A5B0EKX1</accession>
<dbReference type="OrthoDB" id="3210682at2"/>
<evidence type="ECO:0000313" key="4">
    <source>
        <dbReference type="EMBL" id="KAA0979667.1"/>
    </source>
</evidence>
<keyword evidence="2" id="KW-0472">Membrane</keyword>
<reference evidence="4 5" key="1">
    <citation type="submission" date="2019-07" db="EMBL/GenBank/DDBJ databases">
        <title>Analysis of the biochemical properties, biological activity and biotechnological potential of siderophores and biosurfactants produced by Antarctic psychrotolerant bacteria.</title>
        <authorList>
            <person name="Styczynski M."/>
            <person name="Krucon T."/>
            <person name="Decewicz P."/>
            <person name="Dziewit L."/>
        </authorList>
    </citation>
    <scope>NUCLEOTIDE SEQUENCE [LARGE SCALE GENOMIC DNA]</scope>
    <source>
        <strain evidence="4 5">ANT_H27</strain>
    </source>
</reference>
<dbReference type="Pfam" id="PF01476">
    <property type="entry name" value="LysM"/>
    <property type="match status" value="1"/>
</dbReference>
<gene>
    <name evidence="4" type="ORF">FQ154_00415</name>
</gene>